<dbReference type="RefSeq" id="WP_281453506.1">
    <property type="nucleotide sequence ID" value="NZ_JASAOF010000001.1"/>
</dbReference>
<keyword evidence="2" id="KW-1185">Reference proteome</keyword>
<gene>
    <name evidence="1" type="ORF">QFW96_00795</name>
</gene>
<comment type="caution">
    <text evidence="1">The sequence shown here is derived from an EMBL/GenBank/DDBJ whole genome shotgun (WGS) entry which is preliminary data.</text>
</comment>
<dbReference type="EMBL" id="JASAOF010000001">
    <property type="protein sequence ID" value="MDI2027119.1"/>
    <property type="molecule type" value="Genomic_DNA"/>
</dbReference>
<name>A0ABT6PGM4_9PSEU</name>
<sequence>MDDRKMTLTCYEDTHGYGWRHVDLFVHDTAGRELEWVHWLVDADGPDAADAATARVEPLLRRTTPWHHGISPSGMHYWTAEATWTEPDQTKFS</sequence>
<organism evidence="1 2">
    <name type="scientific">Saccharopolyspora ipomoeae</name>
    <dbReference type="NCBI Taxonomy" id="3042027"/>
    <lineage>
        <taxon>Bacteria</taxon>
        <taxon>Bacillati</taxon>
        <taxon>Actinomycetota</taxon>
        <taxon>Actinomycetes</taxon>
        <taxon>Pseudonocardiales</taxon>
        <taxon>Pseudonocardiaceae</taxon>
        <taxon>Saccharopolyspora</taxon>
    </lineage>
</organism>
<evidence type="ECO:0000313" key="1">
    <source>
        <dbReference type="EMBL" id="MDI2027119.1"/>
    </source>
</evidence>
<evidence type="ECO:0008006" key="3">
    <source>
        <dbReference type="Google" id="ProtNLM"/>
    </source>
</evidence>
<reference evidence="1 2" key="1">
    <citation type="submission" date="2023-04" db="EMBL/GenBank/DDBJ databases">
        <title>Draft genome sequence of Saccharopolyspora sp. TS4A08 isolated from sweet potato rhizospheric soil.</title>
        <authorList>
            <person name="Suksaard P."/>
            <person name="Duangmal K."/>
        </authorList>
    </citation>
    <scope>NUCLEOTIDE SEQUENCE [LARGE SCALE GENOMIC DNA]</scope>
    <source>
        <strain evidence="1 2">TS4A08</strain>
    </source>
</reference>
<dbReference type="Proteomes" id="UP001237595">
    <property type="component" value="Unassembled WGS sequence"/>
</dbReference>
<accession>A0ABT6PGM4</accession>
<proteinExistence type="predicted"/>
<protein>
    <recommendedName>
        <fullName evidence="3">DUF402 domain-containing protein</fullName>
    </recommendedName>
</protein>
<evidence type="ECO:0000313" key="2">
    <source>
        <dbReference type="Proteomes" id="UP001237595"/>
    </source>
</evidence>